<dbReference type="KEGG" id="cyt:cce_1225"/>
<dbReference type="eggNOG" id="ENOG502ZCE2">
    <property type="taxonomic scope" value="Bacteria"/>
</dbReference>
<dbReference type="EMBL" id="CP000806">
    <property type="protein sequence ID" value="ACB50575.1"/>
    <property type="molecule type" value="Genomic_DNA"/>
</dbReference>
<accession>B1WUX4</accession>
<dbReference type="InterPro" id="IPR021109">
    <property type="entry name" value="Peptidase_aspartic_dom_sf"/>
</dbReference>
<evidence type="ECO:0008006" key="3">
    <source>
        <dbReference type="Google" id="ProtNLM"/>
    </source>
</evidence>
<evidence type="ECO:0000313" key="2">
    <source>
        <dbReference type="Proteomes" id="UP000001203"/>
    </source>
</evidence>
<dbReference type="GO" id="GO:0004190">
    <property type="term" value="F:aspartic-type endopeptidase activity"/>
    <property type="evidence" value="ECO:0007669"/>
    <property type="project" value="InterPro"/>
</dbReference>
<dbReference type="AlphaFoldDB" id="B1WUX4"/>
<keyword evidence="2" id="KW-1185">Reference proteome</keyword>
<dbReference type="Gene3D" id="2.40.70.10">
    <property type="entry name" value="Acid Proteases"/>
    <property type="match status" value="1"/>
</dbReference>
<dbReference type="OrthoDB" id="530362at2"/>
<organism evidence="1 2">
    <name type="scientific">Crocosphaera subtropica (strain ATCC 51142 / BH68)</name>
    <name type="common">Cyanothece sp. (strain ATCC 51142)</name>
    <dbReference type="NCBI Taxonomy" id="43989"/>
    <lineage>
        <taxon>Bacteria</taxon>
        <taxon>Bacillati</taxon>
        <taxon>Cyanobacteriota</taxon>
        <taxon>Cyanophyceae</taxon>
        <taxon>Oscillatoriophycideae</taxon>
        <taxon>Chroococcales</taxon>
        <taxon>Aphanothecaceae</taxon>
        <taxon>Crocosphaera</taxon>
        <taxon>Crocosphaera subtropica</taxon>
    </lineage>
</organism>
<dbReference type="InterPro" id="IPR001969">
    <property type="entry name" value="Aspartic_peptidase_AS"/>
</dbReference>
<proteinExistence type="predicted"/>
<reference evidence="1 2" key="1">
    <citation type="journal article" date="2008" name="Proc. Natl. Acad. Sci. U.S.A.">
        <title>The genome of Cyanothece 51142, a unicellular diazotrophic cyanobacterium important in the marine nitrogen cycle.</title>
        <authorList>
            <person name="Welsh E.A."/>
            <person name="Liberton M."/>
            <person name="Stoeckel J."/>
            <person name="Loh T."/>
            <person name="Elvitigala T."/>
            <person name="Wang C."/>
            <person name="Wollam A."/>
            <person name="Fulton R.S."/>
            <person name="Clifton S.W."/>
            <person name="Jacobs J.M."/>
            <person name="Aurora R."/>
            <person name="Ghosh B.K."/>
            <person name="Sherman L.A."/>
            <person name="Smith R.D."/>
            <person name="Wilson R.K."/>
            <person name="Pakrasi H.B."/>
        </authorList>
    </citation>
    <scope>NUCLEOTIDE SEQUENCE [LARGE SCALE GENOMIC DNA]</scope>
    <source>
        <strain evidence="2">ATCC 51142 / BH68</strain>
    </source>
</reference>
<dbReference type="Proteomes" id="UP000001203">
    <property type="component" value="Chromosome circular"/>
</dbReference>
<dbReference type="RefSeq" id="WP_009544052.1">
    <property type="nucleotide sequence ID" value="NC_010546.1"/>
</dbReference>
<evidence type="ECO:0000313" key="1">
    <source>
        <dbReference type="EMBL" id="ACB50575.1"/>
    </source>
</evidence>
<name>B1WUX4_CROS5</name>
<dbReference type="HOGENOM" id="CLU_153846_0_0_3"/>
<protein>
    <recommendedName>
        <fullName evidence="3">Peptidase A2 domain-containing protein</fullName>
    </recommendedName>
</protein>
<dbReference type="PROSITE" id="PS00141">
    <property type="entry name" value="ASP_PROTEASE"/>
    <property type="match status" value="1"/>
</dbReference>
<dbReference type="GO" id="GO:0006508">
    <property type="term" value="P:proteolysis"/>
    <property type="evidence" value="ECO:0007669"/>
    <property type="project" value="InterPro"/>
</dbReference>
<sequence>MINGQRFPFIERTDALGYSNMMPYLPLILSHNDNAVEVMALLDTGSAVNVMPYDIGINLGIVWEKQNLSIPLSGNLAKHEAKGILLLGKVANFSPVWLVFAWSQSNDVPVILGHLNFFDKFNVCFYRHELIFEVIPYNQEE</sequence>
<dbReference type="STRING" id="43989.cce_1225"/>
<gene>
    <name evidence="1" type="ordered locus">cce_1225</name>
</gene>